<accession>C1G0I4</accession>
<reference evidence="1 2" key="1">
    <citation type="journal article" date="2011" name="PLoS Genet.">
        <title>Comparative genomic analysis of human fungal pathogens causing paracoccidioidomycosis.</title>
        <authorList>
            <person name="Desjardins C.A."/>
            <person name="Champion M.D."/>
            <person name="Holder J.W."/>
            <person name="Muszewska A."/>
            <person name="Goldberg J."/>
            <person name="Bailao A.M."/>
            <person name="Brigido M.M."/>
            <person name="Ferreira M.E."/>
            <person name="Garcia A.M."/>
            <person name="Grynberg M."/>
            <person name="Gujja S."/>
            <person name="Heiman D.I."/>
            <person name="Henn M.R."/>
            <person name="Kodira C.D."/>
            <person name="Leon-Narvaez H."/>
            <person name="Longo L.V."/>
            <person name="Ma L.J."/>
            <person name="Malavazi I."/>
            <person name="Matsuo A.L."/>
            <person name="Morais F.V."/>
            <person name="Pereira M."/>
            <person name="Rodriguez-Brito S."/>
            <person name="Sakthikumar S."/>
            <person name="Salem-Izacc S.M."/>
            <person name="Sykes S.M."/>
            <person name="Teixeira M.M."/>
            <person name="Vallejo M.C."/>
            <person name="Walter M.E."/>
            <person name="Yandava C."/>
            <person name="Young S."/>
            <person name="Zeng Q."/>
            <person name="Zucker J."/>
            <person name="Felipe M.S."/>
            <person name="Goldman G.H."/>
            <person name="Haas B.J."/>
            <person name="McEwen J.G."/>
            <person name="Nino-Vega G."/>
            <person name="Puccia R."/>
            <person name="San-Blas G."/>
            <person name="Soares C.M."/>
            <person name="Birren B.W."/>
            <person name="Cuomo C.A."/>
        </authorList>
    </citation>
    <scope>NUCLEOTIDE SEQUENCE [LARGE SCALE GENOMIC DNA]</scope>
    <source>
        <strain evidence="1 2">Pb18</strain>
    </source>
</reference>
<dbReference type="RefSeq" id="XP_010755802.1">
    <property type="nucleotide sequence ID" value="XM_010757500.1"/>
</dbReference>
<evidence type="ECO:0000313" key="2">
    <source>
        <dbReference type="Proteomes" id="UP000001628"/>
    </source>
</evidence>
<organism evidence="1 2">
    <name type="scientific">Paracoccidioides brasiliensis (strain Pb18)</name>
    <dbReference type="NCBI Taxonomy" id="502780"/>
    <lineage>
        <taxon>Eukaryota</taxon>
        <taxon>Fungi</taxon>
        <taxon>Dikarya</taxon>
        <taxon>Ascomycota</taxon>
        <taxon>Pezizomycotina</taxon>
        <taxon>Eurotiomycetes</taxon>
        <taxon>Eurotiomycetidae</taxon>
        <taxon>Onygenales</taxon>
        <taxon>Ajellomycetaceae</taxon>
        <taxon>Paracoccidioides</taxon>
    </lineage>
</organism>
<gene>
    <name evidence="1" type="ORF">PADG_00374</name>
</gene>
<dbReference type="eggNOG" id="ENOG502RQBF">
    <property type="taxonomic scope" value="Eukaryota"/>
</dbReference>
<protein>
    <submittedName>
        <fullName evidence="1">Uncharacterized protein</fullName>
    </submittedName>
</protein>
<sequence>MEYADERVLTALRALKCPGGIALSLFGYQQPTLRWQFDKNSHDPTTGHGVSTCSVLTEELMAIQISCLCNTASQTVAHRQRVLNLCHAPPVI</sequence>
<dbReference type="InParanoid" id="C1G0I4"/>
<proteinExistence type="predicted"/>
<dbReference type="AlphaFoldDB" id="C1G0I4"/>
<dbReference type="KEGG" id="pbn:PADG_00374"/>
<evidence type="ECO:0000313" key="1">
    <source>
        <dbReference type="EMBL" id="EEH44085.2"/>
    </source>
</evidence>
<dbReference type="VEuPathDB" id="FungiDB:PADG_00374"/>
<dbReference type="EMBL" id="KN275957">
    <property type="protein sequence ID" value="EEH44085.2"/>
    <property type="molecule type" value="Genomic_DNA"/>
</dbReference>
<keyword evidence="2" id="KW-1185">Reference proteome</keyword>
<dbReference type="GeneID" id="22580222"/>
<name>C1G0I4_PARBD</name>
<dbReference type="HOGENOM" id="CLU_2413884_0_0_1"/>
<dbReference type="Proteomes" id="UP000001628">
    <property type="component" value="Unassembled WGS sequence"/>
</dbReference>